<dbReference type="Pfam" id="PF00326">
    <property type="entry name" value="Peptidase_S9"/>
    <property type="match status" value="1"/>
</dbReference>
<accession>A0A0D9QJ97</accession>
<dbReference type="Proteomes" id="UP000054561">
    <property type="component" value="Unassembled WGS sequence"/>
</dbReference>
<proteinExistence type="predicted"/>
<dbReference type="Gene3D" id="3.40.50.1820">
    <property type="entry name" value="alpha/beta hydrolase"/>
    <property type="match status" value="1"/>
</dbReference>
<evidence type="ECO:0000256" key="1">
    <source>
        <dbReference type="ARBA" id="ARBA00022801"/>
    </source>
</evidence>
<feature type="domain" description="Peptidase S9 prolyl oligopeptidase catalytic" evidence="2">
    <location>
        <begin position="675"/>
        <end position="880"/>
    </location>
</feature>
<dbReference type="InterPro" id="IPR001375">
    <property type="entry name" value="Peptidase_S9_cat"/>
</dbReference>
<evidence type="ECO:0000313" key="3">
    <source>
        <dbReference type="EMBL" id="KJP87079.1"/>
    </source>
</evidence>
<dbReference type="GO" id="GO:0006508">
    <property type="term" value="P:proteolysis"/>
    <property type="evidence" value="ECO:0007669"/>
    <property type="project" value="InterPro"/>
</dbReference>
<gene>
    <name evidence="3" type="ORF">AK88_03247</name>
</gene>
<dbReference type="AlphaFoldDB" id="A0A0D9QJ97"/>
<name>A0A0D9QJ97_PLAFR</name>
<evidence type="ECO:0000313" key="4">
    <source>
        <dbReference type="Proteomes" id="UP000054561"/>
    </source>
</evidence>
<dbReference type="RefSeq" id="XP_012336291.1">
    <property type="nucleotide sequence ID" value="XM_012480868.1"/>
</dbReference>
<protein>
    <recommendedName>
        <fullName evidence="2">Peptidase S9 prolyl oligopeptidase catalytic domain-containing protein</fullName>
    </recommendedName>
</protein>
<dbReference type="EMBL" id="KQ001680">
    <property type="protein sequence ID" value="KJP87079.1"/>
    <property type="molecule type" value="Genomic_DNA"/>
</dbReference>
<evidence type="ECO:0000259" key="2">
    <source>
        <dbReference type="Pfam" id="PF00326"/>
    </source>
</evidence>
<dbReference type="SUPFAM" id="SSF53474">
    <property type="entry name" value="alpha/beta-Hydrolases"/>
    <property type="match status" value="1"/>
</dbReference>
<dbReference type="OrthoDB" id="416344at2759"/>
<keyword evidence="4" id="KW-1185">Reference proteome</keyword>
<keyword evidence="1" id="KW-0378">Hydrolase</keyword>
<sequence>MHNSGTGIKKIPPFMKELEEAYNICHCGTNVIEKCFFAKEVKRSINKREVQMYQLCIIHYQLSNKEKVYKMSCIQDDLDISNSFYDGELKMYMSKDGSVGCLFCNEEKKRKILLFKNERNSGKFFMTCMNNIPIDADLHKRFFMHGSFCSFNASNTLLIYSAETDDIKYKKESSCIPKKDVDILNKINNHIYTDTFGEQFDYSSFNLFVYNLKDNTVKYITVKDVTGCYYNPQFIDDTSFVCLSYRTVPYRLGIYAFNVRANDLYLCTLNESDVEPCDGRERDGKRGAIPNAASSNGGVGQVCERNRKNHIRCAYAKLSGKNFKHTASPLVIRHDDSCVYVACLVVFGKNEESKQHLMEYSLVLIKLVKEDAKARAKRNQGSVPKGDKHEVHAEGDFYSSDEGYGSDGTEECDQADHATSVATVEGGGTSTHPVSSAVPLNQDDICNYKKVETEVIIREGSYTGFFRGLYTNEIKGYCYPYLFLNTIFYCNKIAIAVHMFTKKVHRILIENIYNQNDMNTSIEIMCIKEDNLLVSIRNMLLNHVLVYCLFNEMNISGDYVYLTKVRSYNLDFTTYENVKKRQTSIIYANVNDLSEKLFMVLSQMETALFNEKHPYIRRKNASFNMLYETESDFQYDVQKKGLYLPNFNLFNGKNKRNLILYIHGGPYSSCLNEYRNIFIFFAACGFDVLCVNYIGSLGFSEKPNILNGHVNSIEIEDILDTFKNFYNYFGDYENVYLYGGSYGGFASCAILTKCNLFKSCCVINGVYDWVLSAQSSDVPDYFINLCLNRGAEYDCSYSMNDYASMYEISPLHCVENICTPVLIVASKDDLRVSYHNSLSLYKRLLALKKKTKFFLFDDCTHSIKNLAFEETLLMNVILWFYDYDSKKKR</sequence>
<organism evidence="3 4">
    <name type="scientific">Plasmodium fragile</name>
    <dbReference type="NCBI Taxonomy" id="5857"/>
    <lineage>
        <taxon>Eukaryota</taxon>
        <taxon>Sar</taxon>
        <taxon>Alveolata</taxon>
        <taxon>Apicomplexa</taxon>
        <taxon>Aconoidasida</taxon>
        <taxon>Haemosporida</taxon>
        <taxon>Plasmodiidae</taxon>
        <taxon>Plasmodium</taxon>
        <taxon>Plasmodium (Plasmodium)</taxon>
    </lineage>
</organism>
<dbReference type="GO" id="GO:0004252">
    <property type="term" value="F:serine-type endopeptidase activity"/>
    <property type="evidence" value="ECO:0007669"/>
    <property type="project" value="TreeGrafter"/>
</dbReference>
<dbReference type="PANTHER" id="PTHR42776">
    <property type="entry name" value="SERINE PEPTIDASE S9 FAMILY MEMBER"/>
    <property type="match status" value="1"/>
</dbReference>
<dbReference type="GeneID" id="24268561"/>
<dbReference type="VEuPathDB" id="PlasmoDB:AK88_03247"/>
<dbReference type="PANTHER" id="PTHR42776:SF4">
    <property type="entry name" value="ACYLAMINO-ACID-RELEASING ENZYME"/>
    <property type="match status" value="1"/>
</dbReference>
<dbReference type="OMA" id="SGKNFKH"/>
<reference evidence="3 4" key="1">
    <citation type="submission" date="2014-03" db="EMBL/GenBank/DDBJ databases">
        <title>The Genome Sequence of Plasmodium fragile nilgiri.</title>
        <authorList>
            <consortium name="The Broad Institute Genomics Platform"/>
            <consortium name="The Broad Institute Genome Sequencing Center for Infectious Disease"/>
            <person name="Neafsey D."/>
            <person name="Duraisingh M."/>
            <person name="Young S.K."/>
            <person name="Zeng Q."/>
            <person name="Gargeya S."/>
            <person name="Abouelleil A."/>
            <person name="Alvarado L."/>
            <person name="Chapman S.B."/>
            <person name="Gainer-Dewar J."/>
            <person name="Goldberg J."/>
            <person name="Griggs A."/>
            <person name="Gujja S."/>
            <person name="Hansen M."/>
            <person name="Howarth C."/>
            <person name="Imamovic A."/>
            <person name="Larimer J."/>
            <person name="Pearson M."/>
            <person name="Poon T.W."/>
            <person name="Priest M."/>
            <person name="Roberts A."/>
            <person name="Saif S."/>
            <person name="Shea T."/>
            <person name="Sykes S."/>
            <person name="Wortman J."/>
            <person name="Nusbaum C."/>
            <person name="Birren B."/>
        </authorList>
    </citation>
    <scope>NUCLEOTIDE SEQUENCE [LARGE SCALE GENOMIC DNA]</scope>
    <source>
        <strain evidence="4">nilgiri</strain>
    </source>
</reference>
<dbReference type="InterPro" id="IPR029058">
    <property type="entry name" value="AB_hydrolase_fold"/>
</dbReference>